<protein>
    <submittedName>
        <fullName evidence="1">Uncharacterized protein</fullName>
    </submittedName>
</protein>
<gene>
    <name evidence="1" type="ORF">D7N80_03940</name>
</gene>
<sequence>MSTNTVNKIKKTNNYSWGRNYASLLSENGKSDLEGLINVFYLLDELMEEKEEYDGEKTISALRLKSLFEILTHRLVMINDGLFEPGGIFSQCDIVAGLKLAKDRGVNGVQEIIDNLADK</sequence>
<name>A0A3R1ANF3_SALET</name>
<comment type="caution">
    <text evidence="1">The sequence shown here is derived from an EMBL/GenBank/DDBJ whole genome shotgun (WGS) entry which is preliminary data.</text>
</comment>
<evidence type="ECO:0000313" key="1">
    <source>
        <dbReference type="EMBL" id="MML52460.1"/>
    </source>
</evidence>
<dbReference type="EMBL" id="RVVJ01000003">
    <property type="protein sequence ID" value="MML52460.1"/>
    <property type="molecule type" value="Genomic_DNA"/>
</dbReference>
<accession>A0A3R1ANF3</accession>
<dbReference type="Proteomes" id="UP000885348">
    <property type="component" value="Unassembled WGS sequence"/>
</dbReference>
<proteinExistence type="predicted"/>
<dbReference type="AlphaFoldDB" id="A0A3R1ANF3"/>
<organism evidence="1">
    <name type="scientific">Salmonella enterica I</name>
    <dbReference type="NCBI Taxonomy" id="59201"/>
    <lineage>
        <taxon>Bacteria</taxon>
        <taxon>Pseudomonadati</taxon>
        <taxon>Pseudomonadota</taxon>
        <taxon>Gammaproteobacteria</taxon>
        <taxon>Enterobacterales</taxon>
        <taxon>Enterobacteriaceae</taxon>
        <taxon>Salmonella</taxon>
    </lineage>
</organism>
<reference evidence="1" key="1">
    <citation type="submission" date="2018-09" db="EMBL/GenBank/DDBJ databases">
        <authorList>
            <person name="Ashton P.M."/>
            <person name="Dallman T."/>
            <person name="Nair S."/>
            <person name="De Pinna E."/>
            <person name="Peters T."/>
            <person name="Grant K."/>
        </authorList>
    </citation>
    <scope>NUCLEOTIDE SEQUENCE [LARGE SCALE GENOMIC DNA]</scope>
    <source>
        <strain evidence="1">598938</strain>
    </source>
</reference>